<dbReference type="EMBL" id="QZDH01000057">
    <property type="protein sequence ID" value="RJL48237.1"/>
    <property type="molecule type" value="Genomic_DNA"/>
</dbReference>
<dbReference type="Proteomes" id="UP000283655">
    <property type="component" value="Unassembled WGS sequence"/>
</dbReference>
<sequence length="129" mass="14089">MTLIVNSITQKNIPIVEINKSIKINFIFDTNGEPETKGARIEATVIDGVIITDMYHPAGSKFEQSPDKRRANVISVAESSNGWGRERYVTLKFESLPAGNGKYVVGLLCYYDSNGVPGLNTPILVDLGS</sequence>
<gene>
    <name evidence="1" type="ORF">D5071_18340</name>
</gene>
<dbReference type="RefSeq" id="WP_119874664.1">
    <property type="nucleotide sequence ID" value="NZ_QZDH01000057.1"/>
</dbReference>
<comment type="caution">
    <text evidence="1">The sequence shown here is derived from an EMBL/GenBank/DDBJ whole genome shotgun (WGS) entry which is preliminary data.</text>
</comment>
<name>A0A419AS06_PECCA</name>
<evidence type="ECO:0000313" key="2">
    <source>
        <dbReference type="Proteomes" id="UP000283655"/>
    </source>
</evidence>
<reference evidence="1 2" key="1">
    <citation type="submission" date="2018-09" db="EMBL/GenBank/DDBJ databases">
        <title>Phylogenetic diversity of Pectobacterium and Dickeya strains causing blackleg disease of potato in Morocco.</title>
        <authorList>
            <person name="Oulghazi S."/>
            <person name="Moumni M."/>
            <person name="Faure D."/>
        </authorList>
    </citation>
    <scope>NUCLEOTIDE SEQUENCE [LARGE SCALE GENOMIC DNA]</scope>
    <source>
        <strain evidence="1 2">S1.15.11.2D</strain>
    </source>
</reference>
<accession>A0A419AS06</accession>
<proteinExistence type="predicted"/>
<organism evidence="1 2">
    <name type="scientific">Pectobacterium carotovorum</name>
    <name type="common">Erwinia carotovora</name>
    <dbReference type="NCBI Taxonomy" id="554"/>
    <lineage>
        <taxon>Bacteria</taxon>
        <taxon>Pseudomonadati</taxon>
        <taxon>Pseudomonadota</taxon>
        <taxon>Gammaproteobacteria</taxon>
        <taxon>Enterobacterales</taxon>
        <taxon>Pectobacteriaceae</taxon>
        <taxon>Pectobacterium</taxon>
    </lineage>
</organism>
<dbReference type="AlphaFoldDB" id="A0A419AS06"/>
<evidence type="ECO:0000313" key="1">
    <source>
        <dbReference type="EMBL" id="RJL48237.1"/>
    </source>
</evidence>
<protein>
    <submittedName>
        <fullName evidence="1">Uncharacterized protein</fullName>
    </submittedName>
</protein>